<sequence>MSGISFSLSIGSNTSKSNSNSKTKPSNNKPNNRSLTARSLLNDDDDQQHQQGTSNPRLKGEIRGTSSNIRINSSLLSSNVNSSKLSRQQKLKQQEAISLDSSVFEYDEVYDDMKMAEKSIKQSKSQDKVQKKAQYISGLIESAKQRQIDRVRAEDKMVQRERESEGAEFQDKGSFVTPAYLQQQEELRRAEELENLKNKQSSSSKKTKEEEQEFGMTGFYKNILDEDSKRNEAAVKAAKNRSKNRSLGLNQTLKDESDRNDGQRSTSISKVAQYDPEPESVPSEIKLAAEIGAKLGRKVDLDDEGRIVDHRQLLSGGLNLGPPKLAVGPKKPPKTGFALPIAERARLEREQALVESKKAGWAEGGGSEEEEEGLSQAEKIRRSRERQSKLLQQQLVDLESKKRKVEEESRVESAKKVARRNDDGQVEALRQKALERRKAREDARKEIDVAEL</sequence>
<reference evidence="5" key="1">
    <citation type="submission" date="2022-06" db="EMBL/GenBank/DDBJ databases">
        <authorList>
            <consortium name="SYNGENTA / RWTH Aachen University"/>
        </authorList>
    </citation>
    <scope>NUCLEOTIDE SEQUENCE</scope>
</reference>
<dbReference type="Pfam" id="PF09745">
    <property type="entry name" value="NSRP1_N"/>
    <property type="match status" value="1"/>
</dbReference>
<dbReference type="GO" id="GO:0000381">
    <property type="term" value="P:regulation of alternative mRNA splicing, via spliceosome"/>
    <property type="evidence" value="ECO:0007669"/>
    <property type="project" value="InterPro"/>
</dbReference>
<dbReference type="AlphaFoldDB" id="A0AAV0B2T8"/>
<feature type="compositionally biased region" description="Basic and acidic residues" evidence="3">
    <location>
        <begin position="253"/>
        <end position="262"/>
    </location>
</feature>
<feature type="domain" description="Nuclear speckle splicing regulatory protein 1 N-terminal" evidence="4">
    <location>
        <begin position="90"/>
        <end position="208"/>
    </location>
</feature>
<organism evidence="5 6">
    <name type="scientific">Phakopsora pachyrhizi</name>
    <name type="common">Asian soybean rust disease fungus</name>
    <dbReference type="NCBI Taxonomy" id="170000"/>
    <lineage>
        <taxon>Eukaryota</taxon>
        <taxon>Fungi</taxon>
        <taxon>Dikarya</taxon>
        <taxon>Basidiomycota</taxon>
        <taxon>Pucciniomycotina</taxon>
        <taxon>Pucciniomycetes</taxon>
        <taxon>Pucciniales</taxon>
        <taxon>Phakopsoraceae</taxon>
        <taxon>Phakopsora</taxon>
    </lineage>
</organism>
<comment type="caution">
    <text evidence="5">The sequence shown here is derived from an EMBL/GenBank/DDBJ whole genome shotgun (WGS) entry which is preliminary data.</text>
</comment>
<feature type="region of interest" description="Disordered" evidence="3">
    <location>
        <begin position="1"/>
        <end position="70"/>
    </location>
</feature>
<feature type="region of interest" description="Disordered" evidence="3">
    <location>
        <begin position="186"/>
        <end position="282"/>
    </location>
</feature>
<evidence type="ECO:0000256" key="2">
    <source>
        <dbReference type="ARBA" id="ARBA00023054"/>
    </source>
</evidence>
<feature type="compositionally biased region" description="Polar residues" evidence="3">
    <location>
        <begin position="1"/>
        <end position="11"/>
    </location>
</feature>
<protein>
    <submittedName>
        <fullName evidence="5">Coiled-coil domain-containing protein 55-domain containing protein</fullName>
    </submittedName>
</protein>
<evidence type="ECO:0000259" key="4">
    <source>
        <dbReference type="Pfam" id="PF09745"/>
    </source>
</evidence>
<evidence type="ECO:0000313" key="5">
    <source>
        <dbReference type="EMBL" id="CAH7676201.1"/>
    </source>
</evidence>
<dbReference type="PANTHER" id="PTHR47845">
    <property type="entry name" value="NUCLEAR SPECKLE SPLICING REGULATORY PROTEIN 1 HOMOLOG"/>
    <property type="match status" value="1"/>
</dbReference>
<comment type="similarity">
    <text evidence="1">Belongs to the NSRP1 family.</text>
</comment>
<feature type="region of interest" description="Disordered" evidence="3">
    <location>
        <begin position="314"/>
        <end position="336"/>
    </location>
</feature>
<dbReference type="EMBL" id="CALTRL010002614">
    <property type="protein sequence ID" value="CAH7676201.1"/>
    <property type="molecule type" value="Genomic_DNA"/>
</dbReference>
<feature type="region of interest" description="Disordered" evidence="3">
    <location>
        <begin position="400"/>
        <end position="428"/>
    </location>
</feature>
<proteinExistence type="inferred from homology"/>
<dbReference type="Proteomes" id="UP001153365">
    <property type="component" value="Unassembled WGS sequence"/>
</dbReference>
<feature type="compositionally biased region" description="Basic and acidic residues" evidence="3">
    <location>
        <begin position="186"/>
        <end position="197"/>
    </location>
</feature>
<feature type="compositionally biased region" description="Low complexity" evidence="3">
    <location>
        <begin position="12"/>
        <end position="32"/>
    </location>
</feature>
<accession>A0AAV0B2T8</accession>
<keyword evidence="6" id="KW-1185">Reference proteome</keyword>
<dbReference type="InterPro" id="IPR018612">
    <property type="entry name" value="NSRP1_N"/>
</dbReference>
<name>A0AAV0B2T8_PHAPC</name>
<gene>
    <name evidence="5" type="ORF">PPACK8108_LOCUS11312</name>
</gene>
<feature type="compositionally biased region" description="Basic and acidic residues" evidence="3">
    <location>
        <begin position="223"/>
        <end position="233"/>
    </location>
</feature>
<evidence type="ECO:0000313" key="6">
    <source>
        <dbReference type="Proteomes" id="UP001153365"/>
    </source>
</evidence>
<evidence type="ECO:0000256" key="1">
    <source>
        <dbReference type="ARBA" id="ARBA00010126"/>
    </source>
</evidence>
<evidence type="ECO:0000256" key="3">
    <source>
        <dbReference type="SAM" id="MobiDB-lite"/>
    </source>
</evidence>
<keyword evidence="2" id="KW-0175">Coiled coil</keyword>
<feature type="region of interest" description="Disordered" evidence="3">
    <location>
        <begin position="352"/>
        <end position="386"/>
    </location>
</feature>
<dbReference type="InterPro" id="IPR053246">
    <property type="entry name" value="NS_splicing_regulatory_protein"/>
</dbReference>
<dbReference type="PANTHER" id="PTHR47845:SF1">
    <property type="entry name" value="NUCLEAR SPECKLE SPLICING REGULATORY PROTEIN 1 HOMOLOG"/>
    <property type="match status" value="1"/>
</dbReference>